<reference evidence="4" key="1">
    <citation type="journal article" date="2019" name="bioRxiv">
        <title>Genomics, evolutionary history and diagnostics of the Alternaria alternata species group including apple and Asian pear pathotypes.</title>
        <authorList>
            <person name="Armitage A.D."/>
            <person name="Cockerton H.M."/>
            <person name="Sreenivasaprasad S."/>
            <person name="Woodhall J.W."/>
            <person name="Lane C.R."/>
            <person name="Harrison R.J."/>
            <person name="Clarkson J.P."/>
        </authorList>
    </citation>
    <scope>NUCLEOTIDE SEQUENCE [LARGE SCALE GENOMIC DNA]</scope>
    <source>
        <strain evidence="4">FERA 635</strain>
    </source>
</reference>
<keyword evidence="1" id="KW-0175">Coiled coil</keyword>
<dbReference type="Proteomes" id="UP000293195">
    <property type="component" value="Unassembled WGS sequence"/>
</dbReference>
<evidence type="ECO:0000313" key="4">
    <source>
        <dbReference type="Proteomes" id="UP000293195"/>
    </source>
</evidence>
<feature type="compositionally biased region" description="Polar residues" evidence="2">
    <location>
        <begin position="1"/>
        <end position="16"/>
    </location>
</feature>
<protein>
    <recommendedName>
        <fullName evidence="5">BZIP domain-containing protein</fullName>
    </recommendedName>
</protein>
<proteinExistence type="predicted"/>
<organism evidence="3 4">
    <name type="scientific">Alternaria tenuissima</name>
    <dbReference type="NCBI Taxonomy" id="119927"/>
    <lineage>
        <taxon>Eukaryota</taxon>
        <taxon>Fungi</taxon>
        <taxon>Dikarya</taxon>
        <taxon>Ascomycota</taxon>
        <taxon>Pezizomycotina</taxon>
        <taxon>Dothideomycetes</taxon>
        <taxon>Pleosporomycetidae</taxon>
        <taxon>Pleosporales</taxon>
        <taxon>Pleosporineae</taxon>
        <taxon>Pleosporaceae</taxon>
        <taxon>Alternaria</taxon>
        <taxon>Alternaria sect. Alternaria</taxon>
        <taxon>Alternaria alternata complex</taxon>
    </lineage>
</organism>
<evidence type="ECO:0000256" key="1">
    <source>
        <dbReference type="SAM" id="Coils"/>
    </source>
</evidence>
<gene>
    <name evidence="3" type="ORF">AA0119_g1095</name>
</gene>
<keyword evidence="4" id="KW-1185">Reference proteome</keyword>
<evidence type="ECO:0000256" key="2">
    <source>
        <dbReference type="SAM" id="MobiDB-lite"/>
    </source>
</evidence>
<feature type="region of interest" description="Disordered" evidence="2">
    <location>
        <begin position="1"/>
        <end position="46"/>
    </location>
</feature>
<name>A0ABY0GS18_9PLEO</name>
<dbReference type="EMBL" id="PDXF01000003">
    <property type="protein sequence ID" value="RYO08787.1"/>
    <property type="molecule type" value="Genomic_DNA"/>
</dbReference>
<evidence type="ECO:0008006" key="5">
    <source>
        <dbReference type="Google" id="ProtNLM"/>
    </source>
</evidence>
<sequence>MANYMSGNRKQTTSSAEYRHGRQLRSQTSGNTSGNPGGQGPKNEDLSSCIRQLTDTVQERNEELRKEKHRSSSLSGELRKLRNDYRISTQEITKLKKTYSRMVNRYHEVLRDVVIPYARSKDLRIDEQTGEAIDNVLEPLLRDAMQAHVLRNDVQALQRHNHEIQGHIETVHQRKQDLQAETTALRKQVTDLQQDALGRIKQVQVVSDSQFERDFQVLASSIKTFSRSIQSAERLDVAKVIYLPSFLEDVPSHHWQGRARKKTFVEAWTWAVLVKAVFCDPFAVFRDDIGHVKKAWQQMFGSDHDHEWPSPSSSCESWRRSTVEHLRDSINRASRHDDTMEPAPKRTKTVHTDPCKQLAVDIEMCLKQFFPETNFSQVRIIVDKAITLAVQMSLQRCRLQITYPSTGCKFIEGMMASVPDRDEEDVDAGVVAFVVNPGLTKWGDAHGEKLDERYDIVPSLVQLEQRRIRREDGVDRRGIDTNSSAGCLDAPNVLLPQYEAGGIRQMNMPAIKQEKE</sequence>
<feature type="coiled-coil region" evidence="1">
    <location>
        <begin position="50"/>
        <end position="98"/>
    </location>
</feature>
<comment type="caution">
    <text evidence="3">The sequence shown here is derived from an EMBL/GenBank/DDBJ whole genome shotgun (WGS) entry which is preliminary data.</text>
</comment>
<evidence type="ECO:0000313" key="3">
    <source>
        <dbReference type="EMBL" id="RYO08787.1"/>
    </source>
</evidence>
<feature type="compositionally biased region" description="Polar residues" evidence="2">
    <location>
        <begin position="24"/>
        <end position="34"/>
    </location>
</feature>
<accession>A0ABY0GS18</accession>
<feature type="coiled-coil region" evidence="1">
    <location>
        <begin position="168"/>
        <end position="195"/>
    </location>
</feature>